<sequence>MHTGLDSTTAQQSFFNRFTKATAVLKTKQNGSQVPPNFRYTSALVIISTNVRALRLQKSLTIIGKFDRLLPR</sequence>
<proteinExistence type="predicted"/>
<dbReference type="Proteomes" id="UP000276215">
    <property type="component" value="Unassembled WGS sequence"/>
</dbReference>
<evidence type="ECO:0000313" key="1">
    <source>
        <dbReference type="EMBL" id="RPB00939.1"/>
    </source>
</evidence>
<keyword evidence="2" id="KW-1185">Reference proteome</keyword>
<organism evidence="1 2">
    <name type="scientific">Choiromyces venosus 120613-1</name>
    <dbReference type="NCBI Taxonomy" id="1336337"/>
    <lineage>
        <taxon>Eukaryota</taxon>
        <taxon>Fungi</taxon>
        <taxon>Dikarya</taxon>
        <taxon>Ascomycota</taxon>
        <taxon>Pezizomycotina</taxon>
        <taxon>Pezizomycetes</taxon>
        <taxon>Pezizales</taxon>
        <taxon>Tuberaceae</taxon>
        <taxon>Choiromyces</taxon>
    </lineage>
</organism>
<gene>
    <name evidence="1" type="ORF">L873DRAFT_1804256</name>
</gene>
<reference evidence="1 2" key="1">
    <citation type="journal article" date="2018" name="Nat. Ecol. Evol.">
        <title>Pezizomycetes genomes reveal the molecular basis of ectomycorrhizal truffle lifestyle.</title>
        <authorList>
            <person name="Murat C."/>
            <person name="Payen T."/>
            <person name="Noel B."/>
            <person name="Kuo A."/>
            <person name="Morin E."/>
            <person name="Chen J."/>
            <person name="Kohler A."/>
            <person name="Krizsan K."/>
            <person name="Balestrini R."/>
            <person name="Da Silva C."/>
            <person name="Montanini B."/>
            <person name="Hainaut M."/>
            <person name="Levati E."/>
            <person name="Barry K.W."/>
            <person name="Belfiori B."/>
            <person name="Cichocki N."/>
            <person name="Clum A."/>
            <person name="Dockter R.B."/>
            <person name="Fauchery L."/>
            <person name="Guy J."/>
            <person name="Iotti M."/>
            <person name="Le Tacon F."/>
            <person name="Lindquist E.A."/>
            <person name="Lipzen A."/>
            <person name="Malagnac F."/>
            <person name="Mello A."/>
            <person name="Molinier V."/>
            <person name="Miyauchi S."/>
            <person name="Poulain J."/>
            <person name="Riccioni C."/>
            <person name="Rubini A."/>
            <person name="Sitrit Y."/>
            <person name="Splivallo R."/>
            <person name="Traeger S."/>
            <person name="Wang M."/>
            <person name="Zifcakova L."/>
            <person name="Wipf D."/>
            <person name="Zambonelli A."/>
            <person name="Paolocci F."/>
            <person name="Nowrousian M."/>
            <person name="Ottonello S."/>
            <person name="Baldrian P."/>
            <person name="Spatafora J.W."/>
            <person name="Henrissat B."/>
            <person name="Nagy L.G."/>
            <person name="Aury J.M."/>
            <person name="Wincker P."/>
            <person name="Grigoriev I.V."/>
            <person name="Bonfante P."/>
            <person name="Martin F.M."/>
        </authorList>
    </citation>
    <scope>NUCLEOTIDE SEQUENCE [LARGE SCALE GENOMIC DNA]</scope>
    <source>
        <strain evidence="1 2">120613-1</strain>
    </source>
</reference>
<protein>
    <submittedName>
        <fullName evidence="1">Uncharacterized protein</fullName>
    </submittedName>
</protein>
<accession>A0A3N4JV91</accession>
<dbReference type="EMBL" id="ML120376">
    <property type="protein sequence ID" value="RPB00939.1"/>
    <property type="molecule type" value="Genomic_DNA"/>
</dbReference>
<dbReference type="AlphaFoldDB" id="A0A3N4JV91"/>
<evidence type="ECO:0000313" key="2">
    <source>
        <dbReference type="Proteomes" id="UP000276215"/>
    </source>
</evidence>
<name>A0A3N4JV91_9PEZI</name>